<proteinExistence type="inferred from homology"/>
<dbReference type="AlphaFoldDB" id="A0A3Q9INS7"/>
<dbReference type="Pfam" id="PF04519">
    <property type="entry name" value="Bactofilin"/>
    <property type="match status" value="1"/>
</dbReference>
<evidence type="ECO:0000256" key="1">
    <source>
        <dbReference type="ARBA" id="ARBA00044755"/>
    </source>
</evidence>
<accession>A0A3Q9INS7</accession>
<sequence length="124" mass="13103">MEKDVQAILNLLSEGAVVEGDIQTPRDIRIDGSLVGTVRTDGRLILGPSSRVKGKVNSPNINVYGNVEGDIVSTGIVVLRAKSNVKGTISTTTMLVEAGAVFNGECYMVASAKTVVRPETTDKK</sequence>
<gene>
    <name evidence="2" type="ORF">D8S85_02840</name>
</gene>
<dbReference type="RefSeq" id="WP_106624742.1">
    <property type="nucleotide sequence ID" value="NZ_CP032819.1"/>
</dbReference>
<dbReference type="Proteomes" id="UP000270673">
    <property type="component" value="Chromosome"/>
</dbReference>
<organism evidence="2 3">
    <name type="scientific">Butyricimonas faecalis</name>
    <dbReference type="NCBI Taxonomy" id="2093856"/>
    <lineage>
        <taxon>Bacteria</taxon>
        <taxon>Pseudomonadati</taxon>
        <taxon>Bacteroidota</taxon>
        <taxon>Bacteroidia</taxon>
        <taxon>Bacteroidales</taxon>
        <taxon>Odoribacteraceae</taxon>
        <taxon>Butyricimonas</taxon>
    </lineage>
</organism>
<reference evidence="2 3" key="1">
    <citation type="submission" date="2018-10" db="EMBL/GenBank/DDBJ databases">
        <title>Butyricimonas faecalis sp. nov., isolated from human faeces and emended description of the genus Butyricimonas.</title>
        <authorList>
            <person name="Le Roy T."/>
            <person name="Van der Smissen P."/>
            <person name="Paquot A."/>
            <person name="Delzenne N."/>
            <person name="Muccioli G."/>
            <person name="Collet J.-F."/>
            <person name="Cani P.D."/>
        </authorList>
    </citation>
    <scope>NUCLEOTIDE SEQUENCE [LARGE SCALE GENOMIC DNA]</scope>
    <source>
        <strain evidence="2 3">H184</strain>
    </source>
</reference>
<protein>
    <submittedName>
        <fullName evidence="2">Polymer-forming cytoskeletal protein</fullName>
    </submittedName>
</protein>
<dbReference type="OrthoDB" id="5432602at2"/>
<evidence type="ECO:0000313" key="2">
    <source>
        <dbReference type="EMBL" id="AZS28591.1"/>
    </source>
</evidence>
<dbReference type="PANTHER" id="PTHR35024:SF4">
    <property type="entry name" value="POLYMER-FORMING CYTOSKELETAL PROTEIN"/>
    <property type="match status" value="1"/>
</dbReference>
<comment type="similarity">
    <text evidence="1">Belongs to the bactofilin family.</text>
</comment>
<dbReference type="InterPro" id="IPR007607">
    <property type="entry name" value="BacA/B"/>
</dbReference>
<dbReference type="KEGG" id="buy:D8S85_02840"/>
<keyword evidence="3" id="KW-1185">Reference proteome</keyword>
<name>A0A3Q9INS7_9BACT</name>
<dbReference type="EMBL" id="CP032819">
    <property type="protein sequence ID" value="AZS28591.1"/>
    <property type="molecule type" value="Genomic_DNA"/>
</dbReference>
<dbReference type="PANTHER" id="PTHR35024">
    <property type="entry name" value="HYPOTHETICAL CYTOSOLIC PROTEIN"/>
    <property type="match status" value="1"/>
</dbReference>
<evidence type="ECO:0000313" key="3">
    <source>
        <dbReference type="Proteomes" id="UP000270673"/>
    </source>
</evidence>